<accession>A0A4E0QUJ5</accession>
<dbReference type="EMBL" id="JXXN02009342">
    <property type="protein sequence ID" value="THD18653.1"/>
    <property type="molecule type" value="Genomic_DNA"/>
</dbReference>
<gene>
    <name evidence="2" type="ORF">D915_010767</name>
</gene>
<evidence type="ECO:0000313" key="3">
    <source>
        <dbReference type="Proteomes" id="UP000230066"/>
    </source>
</evidence>
<proteinExistence type="predicted"/>
<feature type="non-terminal residue" evidence="2">
    <location>
        <position position="1"/>
    </location>
</feature>
<dbReference type="Proteomes" id="UP000230066">
    <property type="component" value="Unassembled WGS sequence"/>
</dbReference>
<comment type="caution">
    <text evidence="2">The sequence shown here is derived from an EMBL/GenBank/DDBJ whole genome shotgun (WGS) entry which is preliminary data.</text>
</comment>
<keyword evidence="1" id="KW-1133">Transmembrane helix</keyword>
<keyword evidence="1" id="KW-0472">Membrane</keyword>
<organism evidence="2 3">
    <name type="scientific">Fasciola hepatica</name>
    <name type="common">Liver fluke</name>
    <dbReference type="NCBI Taxonomy" id="6192"/>
    <lineage>
        <taxon>Eukaryota</taxon>
        <taxon>Metazoa</taxon>
        <taxon>Spiralia</taxon>
        <taxon>Lophotrochozoa</taxon>
        <taxon>Platyhelminthes</taxon>
        <taxon>Trematoda</taxon>
        <taxon>Digenea</taxon>
        <taxon>Plagiorchiida</taxon>
        <taxon>Echinostomata</taxon>
        <taxon>Echinostomatoidea</taxon>
        <taxon>Fasciolidae</taxon>
        <taxon>Fasciola</taxon>
    </lineage>
</organism>
<dbReference type="AlphaFoldDB" id="A0A4E0QUJ5"/>
<feature type="transmembrane region" description="Helical" evidence="1">
    <location>
        <begin position="103"/>
        <end position="123"/>
    </location>
</feature>
<evidence type="ECO:0000256" key="1">
    <source>
        <dbReference type="SAM" id="Phobius"/>
    </source>
</evidence>
<sequence length="169" mass="19147">DQAGNKREVTQPISVDGVPSRQFSHLSQWLLRSRHAVNLCVVFYASWVFVFLFLLIPLSFSKECLLNHGVKSSFCHGMHRFARNPALSGPVFVFLLYELVGPIIMGFLIPGYFGAVFSFGIIIGGTQTWEALTYFYELVQVSQTIFPLKRIQQKALLDSPCIFFALYSE</sequence>
<evidence type="ECO:0000313" key="2">
    <source>
        <dbReference type="EMBL" id="THD18653.1"/>
    </source>
</evidence>
<protein>
    <submittedName>
        <fullName evidence="2">Uncharacterized protein</fullName>
    </submittedName>
</protein>
<name>A0A4E0QUJ5_FASHE</name>
<feature type="transmembrane region" description="Helical" evidence="1">
    <location>
        <begin position="36"/>
        <end position="60"/>
    </location>
</feature>
<keyword evidence="3" id="KW-1185">Reference proteome</keyword>
<reference evidence="2" key="1">
    <citation type="submission" date="2019-03" db="EMBL/GenBank/DDBJ databases">
        <title>Improved annotation for the trematode Fasciola hepatica.</title>
        <authorList>
            <person name="Choi Y.-J."/>
            <person name="Martin J."/>
            <person name="Mitreva M."/>
        </authorList>
    </citation>
    <scope>NUCLEOTIDE SEQUENCE [LARGE SCALE GENOMIC DNA]</scope>
</reference>
<keyword evidence="1" id="KW-0812">Transmembrane</keyword>